<sequence length="194" mass="21683">MSLGSERRVLFDINEDGSEVNSPLVIQGVNGLPDTFISMTFTLKDREFTNSLHDPNSEDYQTLSREVKNNFDEEFANVPEYRGVNIIRLRSGSVICGAEVVLVLNSHDEITKVLERVNATGVLGNIFVVSDSLTTADIPEFTDIEMDVEYNGYAGDLLKITCNITGPSLPSFEWRKNNMILSLSTRVKIEDNDQ</sequence>
<evidence type="ECO:0000313" key="2">
    <source>
        <dbReference type="Proteomes" id="UP001152795"/>
    </source>
</evidence>
<protein>
    <submittedName>
        <fullName evidence="1">Mucin-17</fullName>
    </submittedName>
</protein>
<dbReference type="Gene3D" id="3.30.70.960">
    <property type="entry name" value="SEA domain"/>
    <property type="match status" value="1"/>
</dbReference>
<accession>A0A7D9LIX1</accession>
<dbReference type="InterPro" id="IPR036364">
    <property type="entry name" value="SEA_dom_sf"/>
</dbReference>
<dbReference type="PROSITE" id="PS50835">
    <property type="entry name" value="IG_LIKE"/>
    <property type="match status" value="1"/>
</dbReference>
<proteinExistence type="predicted"/>
<comment type="caution">
    <text evidence="1">The sequence shown here is derived from an EMBL/GenBank/DDBJ whole genome shotgun (WGS) entry which is preliminary data.</text>
</comment>
<dbReference type="PROSITE" id="PS50024">
    <property type="entry name" value="SEA"/>
    <property type="match status" value="1"/>
</dbReference>
<dbReference type="EMBL" id="CACRXK020019524">
    <property type="protein sequence ID" value="CAB4033762.1"/>
    <property type="molecule type" value="Genomic_DNA"/>
</dbReference>
<dbReference type="SUPFAM" id="SSF82671">
    <property type="entry name" value="SEA domain"/>
    <property type="match status" value="1"/>
</dbReference>
<dbReference type="Proteomes" id="UP001152795">
    <property type="component" value="Unassembled WGS sequence"/>
</dbReference>
<name>A0A7D9LIX1_PARCT</name>
<organism evidence="1 2">
    <name type="scientific">Paramuricea clavata</name>
    <name type="common">Red gorgonian</name>
    <name type="synonym">Violescent sea-whip</name>
    <dbReference type="NCBI Taxonomy" id="317549"/>
    <lineage>
        <taxon>Eukaryota</taxon>
        <taxon>Metazoa</taxon>
        <taxon>Cnidaria</taxon>
        <taxon>Anthozoa</taxon>
        <taxon>Octocorallia</taxon>
        <taxon>Malacalcyonacea</taxon>
        <taxon>Plexauridae</taxon>
        <taxon>Paramuricea</taxon>
    </lineage>
</organism>
<dbReference type="OrthoDB" id="9909831at2759"/>
<dbReference type="InterPro" id="IPR007110">
    <property type="entry name" value="Ig-like_dom"/>
</dbReference>
<dbReference type="InterPro" id="IPR000082">
    <property type="entry name" value="SEA_dom"/>
</dbReference>
<dbReference type="SUPFAM" id="SSF48726">
    <property type="entry name" value="Immunoglobulin"/>
    <property type="match status" value="1"/>
</dbReference>
<dbReference type="AlphaFoldDB" id="A0A7D9LIX1"/>
<feature type="non-terminal residue" evidence="1">
    <location>
        <position position="1"/>
    </location>
</feature>
<keyword evidence="2" id="KW-1185">Reference proteome</keyword>
<reference evidence="1" key="1">
    <citation type="submission" date="2020-04" db="EMBL/GenBank/DDBJ databases">
        <authorList>
            <person name="Alioto T."/>
            <person name="Alioto T."/>
            <person name="Gomez Garrido J."/>
        </authorList>
    </citation>
    <scope>NUCLEOTIDE SEQUENCE</scope>
    <source>
        <strain evidence="1">A484AB</strain>
    </source>
</reference>
<evidence type="ECO:0000313" key="1">
    <source>
        <dbReference type="EMBL" id="CAB4033762.1"/>
    </source>
</evidence>
<dbReference type="Pfam" id="PF01390">
    <property type="entry name" value="SEA"/>
    <property type="match status" value="1"/>
</dbReference>
<gene>
    <name evidence="1" type="ORF">PACLA_8A088416</name>
</gene>
<dbReference type="InterPro" id="IPR036179">
    <property type="entry name" value="Ig-like_dom_sf"/>
</dbReference>